<feature type="region of interest" description="Disordered" evidence="1">
    <location>
        <begin position="100"/>
        <end position="122"/>
    </location>
</feature>
<protein>
    <submittedName>
        <fullName evidence="2">Uncharacterized protein</fullName>
    </submittedName>
</protein>
<dbReference type="Proteomes" id="UP001152795">
    <property type="component" value="Unassembled WGS sequence"/>
</dbReference>
<dbReference type="EMBL" id="CACRXK020035529">
    <property type="protein sequence ID" value="CAB4044594.1"/>
    <property type="molecule type" value="Genomic_DNA"/>
</dbReference>
<accession>A0A6S7KNQ1</accession>
<evidence type="ECO:0000256" key="1">
    <source>
        <dbReference type="SAM" id="MobiDB-lite"/>
    </source>
</evidence>
<feature type="non-terminal residue" evidence="2">
    <location>
        <position position="178"/>
    </location>
</feature>
<evidence type="ECO:0000313" key="3">
    <source>
        <dbReference type="Proteomes" id="UP001152795"/>
    </source>
</evidence>
<feature type="compositionally biased region" description="Basic and acidic residues" evidence="1">
    <location>
        <begin position="108"/>
        <end position="119"/>
    </location>
</feature>
<reference evidence="2" key="1">
    <citation type="submission" date="2020-04" db="EMBL/GenBank/DDBJ databases">
        <authorList>
            <person name="Alioto T."/>
            <person name="Alioto T."/>
            <person name="Gomez Garrido J."/>
        </authorList>
    </citation>
    <scope>NUCLEOTIDE SEQUENCE</scope>
    <source>
        <strain evidence="2">A484AB</strain>
    </source>
</reference>
<feature type="region of interest" description="Disordered" evidence="1">
    <location>
        <begin position="156"/>
        <end position="178"/>
    </location>
</feature>
<evidence type="ECO:0000313" key="2">
    <source>
        <dbReference type="EMBL" id="CAB4044594.1"/>
    </source>
</evidence>
<organism evidence="2 3">
    <name type="scientific">Paramuricea clavata</name>
    <name type="common">Red gorgonian</name>
    <name type="synonym">Violescent sea-whip</name>
    <dbReference type="NCBI Taxonomy" id="317549"/>
    <lineage>
        <taxon>Eukaryota</taxon>
        <taxon>Metazoa</taxon>
        <taxon>Cnidaria</taxon>
        <taxon>Anthozoa</taxon>
        <taxon>Octocorallia</taxon>
        <taxon>Malacalcyonacea</taxon>
        <taxon>Plexauridae</taxon>
        <taxon>Paramuricea</taxon>
    </lineage>
</organism>
<keyword evidence="3" id="KW-1185">Reference proteome</keyword>
<feature type="non-terminal residue" evidence="2">
    <location>
        <position position="1"/>
    </location>
</feature>
<comment type="caution">
    <text evidence="2">The sequence shown here is derived from an EMBL/GenBank/DDBJ whole genome shotgun (WGS) entry which is preliminary data.</text>
</comment>
<gene>
    <name evidence="2" type="ORF">PACLA_8A007153</name>
</gene>
<name>A0A6S7KNQ1_PARCT</name>
<proteinExistence type="predicted"/>
<sequence length="178" mass="19710">SGYVGIRNGSVQFGKFKLKIPIPVRSCEGDSLPVTRPTHILQEQKYPSQSPKYAKHQETIWVPIIALKKKCTVFDPATQPTASEIADEFKQLVAMSSEATNSNISSTVDRRGNREREAGDPSSVMLTLISRIPEKKTQKHNEEDAELQEVTVSCRTHISSTKDTNGLQSPLEASSSRK</sequence>
<dbReference type="AlphaFoldDB" id="A0A6S7KNQ1"/>